<dbReference type="PANTHER" id="PTHR47974">
    <property type="entry name" value="OS07G0415500 PROTEIN"/>
    <property type="match status" value="1"/>
</dbReference>
<evidence type="ECO:0000256" key="7">
    <source>
        <dbReference type="ARBA" id="ARBA00022741"/>
    </source>
</evidence>
<evidence type="ECO:0000256" key="8">
    <source>
        <dbReference type="ARBA" id="ARBA00022777"/>
    </source>
</evidence>
<evidence type="ECO:0000256" key="12">
    <source>
        <dbReference type="ARBA" id="ARBA00023157"/>
    </source>
</evidence>
<keyword evidence="6 18" id="KW-0732">Signal</keyword>
<accession>A0AB40ALI0</accession>
<feature type="compositionally biased region" description="Polar residues" evidence="16">
    <location>
        <begin position="827"/>
        <end position="838"/>
    </location>
</feature>
<dbReference type="PROSITE" id="PS00107">
    <property type="entry name" value="PROTEIN_KINASE_ATP"/>
    <property type="match status" value="1"/>
</dbReference>
<evidence type="ECO:0000256" key="11">
    <source>
        <dbReference type="ARBA" id="ARBA00023136"/>
    </source>
</evidence>
<dbReference type="SUPFAM" id="SSF51110">
    <property type="entry name" value="alpha-D-mannose-specific plant lectins"/>
    <property type="match status" value="1"/>
</dbReference>
<dbReference type="Gene3D" id="1.10.510.10">
    <property type="entry name" value="Transferase(Phosphotransferase) domain 1"/>
    <property type="match status" value="1"/>
</dbReference>
<evidence type="ECO:0000259" key="19">
    <source>
        <dbReference type="PROSITE" id="PS50011"/>
    </source>
</evidence>
<dbReference type="InterPro" id="IPR017441">
    <property type="entry name" value="Protein_kinase_ATP_BS"/>
</dbReference>
<feature type="domain" description="Bulb-type lectin" evidence="20">
    <location>
        <begin position="21"/>
        <end position="142"/>
    </location>
</feature>
<dbReference type="PROSITE" id="PS50011">
    <property type="entry name" value="PROTEIN_KINASE_DOM"/>
    <property type="match status" value="1"/>
</dbReference>
<dbReference type="Proteomes" id="UP001515500">
    <property type="component" value="Chromosome 20"/>
</dbReference>
<dbReference type="CDD" id="cd00028">
    <property type="entry name" value="B_lectin"/>
    <property type="match status" value="1"/>
</dbReference>
<evidence type="ECO:0000256" key="13">
    <source>
        <dbReference type="ARBA" id="ARBA00023180"/>
    </source>
</evidence>
<evidence type="ECO:0000256" key="15">
    <source>
        <dbReference type="PROSITE-ProRule" id="PRU10141"/>
    </source>
</evidence>
<keyword evidence="3" id="KW-0245">EGF-like domain</keyword>
<dbReference type="Pfam" id="PF01453">
    <property type="entry name" value="B_lectin"/>
    <property type="match status" value="1"/>
</dbReference>
<evidence type="ECO:0000256" key="18">
    <source>
        <dbReference type="SAM" id="SignalP"/>
    </source>
</evidence>
<feature type="region of interest" description="Disordered" evidence="16">
    <location>
        <begin position="819"/>
        <end position="838"/>
    </location>
</feature>
<evidence type="ECO:0000256" key="1">
    <source>
        <dbReference type="ARBA" id="ARBA00004167"/>
    </source>
</evidence>
<dbReference type="PIRSF" id="PIRSF000641">
    <property type="entry name" value="SRK"/>
    <property type="match status" value="1"/>
</dbReference>
<keyword evidence="2 14" id="KW-0723">Serine/threonine-protein kinase</keyword>
<comment type="catalytic activity">
    <reaction evidence="14">
        <text>L-threonyl-[protein] + ATP = O-phospho-L-threonyl-[protein] + ADP + H(+)</text>
        <dbReference type="Rhea" id="RHEA:46608"/>
        <dbReference type="Rhea" id="RHEA-COMP:11060"/>
        <dbReference type="Rhea" id="RHEA-COMP:11605"/>
        <dbReference type="ChEBI" id="CHEBI:15378"/>
        <dbReference type="ChEBI" id="CHEBI:30013"/>
        <dbReference type="ChEBI" id="CHEBI:30616"/>
        <dbReference type="ChEBI" id="CHEBI:61977"/>
        <dbReference type="ChEBI" id="CHEBI:456216"/>
        <dbReference type="EC" id="2.7.11.1"/>
    </reaction>
</comment>
<sequence>MACLHYLVFLSLFVELAIFSTGQIPIGSQLSASQKQVWLSENSTFAFGFTSSGSDGQFLLAIWYSKLPGDPTVTWSPNRESPVGSDATVKLDLTGNLVLVDGSSSLWMSNTSHQGVKYAVMSESGSFILYNGSNNDSQIAWQSFWHPSDTLLPGQQLTGSLELSSVKSSLGYYSLKMLQQRTSLSLALTYVSLESSGASPEYYANYSYWSSPEISNATGDVVAVLDQSGNFGIMYGSSSSGTMYVHKNDSGGSTSPRRITIGTDGNLRLYRWDEAWVTEWSALSNPCMAAGVCGSGVCTLDSSKTNSSCTCLQENSSASSGDKACSLGASKPSPVKCSENHSIGITMETVAQTNYYFSGASTIKNYSNVMVASQCAEHCLSDCDCVAAVYGLEDDKPSCWTLKSLVFGGFQDPSATLYMKVGSNGSQAGGSSSGDSSSSKGAQAVVLPLVLCTSAVIVLLIFLLCYNIRRRRIMRHHAISSSLSFPGAPVFFSYHVLQSATGNFSRLIGTGGFGSVYKGTLRDGTLIAVKKLERMLPQGEREFITEVTTIGSMHHMNLVSLCGFCSEGSHRLLVYEYMSNGSLDKWIFPTHEQQDKLLDWKTRFNIAIAIAEGIAYFHEQCRNRVIHCDLKPENILLDDDLCPKVSDFGLAKLMNRGHSEVITMVRGTRGYLAPEWISSRPITVKADVYSYGMLLLEIIGGRRNLDMSLNAEDYYYPGWAFKEMTNGTPLHAADRRLEGKVDEEEMVRALKCAFWCIQEEAWSRPSMGEVVRMLEGSVEINEPPMPQAILELMDEGLENIYKAMKRDLFAYPITSSSVITSQPSSSRATCSYSTMSPR</sequence>
<proteinExistence type="inferred from homology"/>
<dbReference type="FunFam" id="1.10.510.10:FF:000384">
    <property type="entry name" value="G-type lectin S-receptor-like serine/threonine-protein kinase"/>
    <property type="match status" value="1"/>
</dbReference>
<dbReference type="GO" id="GO:0016020">
    <property type="term" value="C:membrane"/>
    <property type="evidence" value="ECO:0007669"/>
    <property type="project" value="UniProtKB-SubCell"/>
</dbReference>
<keyword evidence="11 17" id="KW-0472">Membrane</keyword>
<keyword evidence="8 14" id="KW-0418">Kinase</keyword>
<dbReference type="Gene3D" id="2.90.10.10">
    <property type="entry name" value="Bulb-type lectin domain"/>
    <property type="match status" value="2"/>
</dbReference>
<protein>
    <recommendedName>
        <fullName evidence="14">Receptor-like serine/threonine-protein kinase</fullName>
        <ecNumber evidence="14">2.7.11.1</ecNumber>
    </recommendedName>
</protein>
<dbReference type="Gene3D" id="3.30.200.20">
    <property type="entry name" value="Phosphorylase Kinase, domain 1"/>
    <property type="match status" value="1"/>
</dbReference>
<dbReference type="GO" id="GO:0004674">
    <property type="term" value="F:protein serine/threonine kinase activity"/>
    <property type="evidence" value="ECO:0007669"/>
    <property type="project" value="UniProtKB-KW"/>
</dbReference>
<dbReference type="SMART" id="SM00108">
    <property type="entry name" value="B_lectin"/>
    <property type="match status" value="1"/>
</dbReference>
<dbReference type="InterPro" id="IPR000719">
    <property type="entry name" value="Prot_kinase_dom"/>
</dbReference>
<feature type="signal peptide" evidence="18">
    <location>
        <begin position="1"/>
        <end position="22"/>
    </location>
</feature>
<evidence type="ECO:0000256" key="10">
    <source>
        <dbReference type="ARBA" id="ARBA00022989"/>
    </source>
</evidence>
<dbReference type="SMART" id="SM00220">
    <property type="entry name" value="S_TKc"/>
    <property type="match status" value="1"/>
</dbReference>
<name>A0AB40ALI0_DIOCR</name>
<feature type="transmembrane region" description="Helical" evidence="17">
    <location>
        <begin position="445"/>
        <end position="466"/>
    </location>
</feature>
<dbReference type="InterPro" id="IPR011009">
    <property type="entry name" value="Kinase-like_dom_sf"/>
</dbReference>
<dbReference type="GeneID" id="120251453"/>
<evidence type="ECO:0000259" key="20">
    <source>
        <dbReference type="PROSITE" id="PS50927"/>
    </source>
</evidence>
<comment type="subcellular location">
    <subcellularLocation>
        <location evidence="1">Membrane</location>
        <topology evidence="1">Single-pass membrane protein</topology>
    </subcellularLocation>
</comment>
<keyword evidence="10 17" id="KW-1133">Transmembrane helix</keyword>
<dbReference type="RefSeq" id="XP_039115905.1">
    <property type="nucleotide sequence ID" value="XM_039259971.1"/>
</dbReference>
<evidence type="ECO:0000313" key="22">
    <source>
        <dbReference type="RefSeq" id="XP_039115905.1"/>
    </source>
</evidence>
<evidence type="ECO:0000256" key="4">
    <source>
        <dbReference type="ARBA" id="ARBA00022679"/>
    </source>
</evidence>
<feature type="chain" id="PRO_5044216115" description="Receptor-like serine/threonine-protein kinase" evidence="18">
    <location>
        <begin position="23"/>
        <end position="838"/>
    </location>
</feature>
<dbReference type="PANTHER" id="PTHR47974:SF29">
    <property type="entry name" value="RECEPTOR-LIKE SERINE_THREONINE-PROTEIN KINASE"/>
    <property type="match status" value="1"/>
</dbReference>
<gene>
    <name evidence="22" type="primary">LOC120251453</name>
</gene>
<keyword evidence="13" id="KW-0325">Glycoprotein</keyword>
<feature type="domain" description="Protein kinase" evidence="19">
    <location>
        <begin position="502"/>
        <end position="785"/>
    </location>
</feature>
<keyword evidence="21" id="KW-1185">Reference proteome</keyword>
<dbReference type="Pfam" id="PF00069">
    <property type="entry name" value="Pkinase"/>
    <property type="match status" value="1"/>
</dbReference>
<evidence type="ECO:0000256" key="2">
    <source>
        <dbReference type="ARBA" id="ARBA00022527"/>
    </source>
</evidence>
<reference evidence="22" key="1">
    <citation type="submission" date="2025-08" db="UniProtKB">
        <authorList>
            <consortium name="RefSeq"/>
        </authorList>
    </citation>
    <scope>IDENTIFICATION</scope>
</reference>
<dbReference type="GO" id="GO:0005524">
    <property type="term" value="F:ATP binding"/>
    <property type="evidence" value="ECO:0007669"/>
    <property type="project" value="UniProtKB-UniRule"/>
</dbReference>
<keyword evidence="9 14" id="KW-0067">ATP-binding</keyword>
<dbReference type="EC" id="2.7.11.1" evidence="14"/>
<dbReference type="InterPro" id="IPR024171">
    <property type="entry name" value="SRK-like_kinase"/>
</dbReference>
<dbReference type="PROSITE" id="PS50927">
    <property type="entry name" value="BULB_LECTIN"/>
    <property type="match status" value="1"/>
</dbReference>
<evidence type="ECO:0000256" key="3">
    <source>
        <dbReference type="ARBA" id="ARBA00022536"/>
    </source>
</evidence>
<dbReference type="AlphaFoldDB" id="A0AB40ALI0"/>
<feature type="transmembrane region" description="Helical" evidence="17">
    <location>
        <begin position="478"/>
        <end position="497"/>
    </location>
</feature>
<organism evidence="21 22">
    <name type="scientific">Dioscorea cayennensis subsp. rotundata</name>
    <name type="common">White Guinea yam</name>
    <name type="synonym">Dioscorea rotundata</name>
    <dbReference type="NCBI Taxonomy" id="55577"/>
    <lineage>
        <taxon>Eukaryota</taxon>
        <taxon>Viridiplantae</taxon>
        <taxon>Streptophyta</taxon>
        <taxon>Embryophyta</taxon>
        <taxon>Tracheophyta</taxon>
        <taxon>Spermatophyta</taxon>
        <taxon>Magnoliopsida</taxon>
        <taxon>Liliopsida</taxon>
        <taxon>Dioscoreales</taxon>
        <taxon>Dioscoreaceae</taxon>
        <taxon>Dioscorea</taxon>
    </lineage>
</organism>
<evidence type="ECO:0000256" key="17">
    <source>
        <dbReference type="SAM" id="Phobius"/>
    </source>
</evidence>
<dbReference type="FunFam" id="3.30.200.20:FF:000178">
    <property type="entry name" value="serine/threonine-protein kinase PBS1-like"/>
    <property type="match status" value="1"/>
</dbReference>
<feature type="binding site" evidence="15">
    <location>
        <position position="531"/>
    </location>
    <ligand>
        <name>ATP</name>
        <dbReference type="ChEBI" id="CHEBI:30616"/>
    </ligand>
</feature>
<evidence type="ECO:0000256" key="5">
    <source>
        <dbReference type="ARBA" id="ARBA00022692"/>
    </source>
</evidence>
<keyword evidence="5 17" id="KW-0812">Transmembrane</keyword>
<evidence type="ECO:0000256" key="14">
    <source>
        <dbReference type="PIRNR" id="PIRNR000641"/>
    </source>
</evidence>
<dbReference type="InterPro" id="IPR008271">
    <property type="entry name" value="Ser/Thr_kinase_AS"/>
</dbReference>
<evidence type="ECO:0000256" key="6">
    <source>
        <dbReference type="ARBA" id="ARBA00022729"/>
    </source>
</evidence>
<keyword evidence="7 14" id="KW-0547">Nucleotide-binding</keyword>
<keyword evidence="4 14" id="KW-0808">Transferase</keyword>
<keyword evidence="12" id="KW-1015">Disulfide bond</keyword>
<dbReference type="SUPFAM" id="SSF56112">
    <property type="entry name" value="Protein kinase-like (PK-like)"/>
    <property type="match status" value="1"/>
</dbReference>
<dbReference type="InterPro" id="IPR036426">
    <property type="entry name" value="Bulb-type_lectin_dom_sf"/>
</dbReference>
<dbReference type="PROSITE" id="PS00108">
    <property type="entry name" value="PROTEIN_KINASE_ST"/>
    <property type="match status" value="1"/>
</dbReference>
<comment type="catalytic activity">
    <reaction evidence="14">
        <text>L-seryl-[protein] + ATP = O-phospho-L-seryl-[protein] + ADP + H(+)</text>
        <dbReference type="Rhea" id="RHEA:17989"/>
        <dbReference type="Rhea" id="RHEA-COMP:9863"/>
        <dbReference type="Rhea" id="RHEA-COMP:11604"/>
        <dbReference type="ChEBI" id="CHEBI:15378"/>
        <dbReference type="ChEBI" id="CHEBI:29999"/>
        <dbReference type="ChEBI" id="CHEBI:30616"/>
        <dbReference type="ChEBI" id="CHEBI:83421"/>
        <dbReference type="ChEBI" id="CHEBI:456216"/>
        <dbReference type="EC" id="2.7.11.1"/>
    </reaction>
</comment>
<evidence type="ECO:0000313" key="21">
    <source>
        <dbReference type="Proteomes" id="UP001515500"/>
    </source>
</evidence>
<evidence type="ECO:0000256" key="9">
    <source>
        <dbReference type="ARBA" id="ARBA00022840"/>
    </source>
</evidence>
<evidence type="ECO:0000256" key="16">
    <source>
        <dbReference type="SAM" id="MobiDB-lite"/>
    </source>
</evidence>
<comment type="similarity">
    <text evidence="14">Belongs to the protein kinase superfamily. Ser/Thr protein kinase family.</text>
</comment>
<dbReference type="GO" id="GO:0051707">
    <property type="term" value="P:response to other organism"/>
    <property type="evidence" value="ECO:0007669"/>
    <property type="project" value="UniProtKB-ARBA"/>
</dbReference>
<dbReference type="InterPro" id="IPR001480">
    <property type="entry name" value="Bulb-type_lectin_dom"/>
</dbReference>